<dbReference type="PhylomeDB" id="A8AC51"/>
<protein>
    <submittedName>
        <fullName evidence="1">Uncharacterized protein</fullName>
    </submittedName>
</protein>
<proteinExistence type="predicted"/>
<dbReference type="Proteomes" id="UP000000262">
    <property type="component" value="Chromosome"/>
</dbReference>
<dbReference type="EMBL" id="CP000816">
    <property type="protein sequence ID" value="ABU82503.1"/>
    <property type="molecule type" value="Genomic_DNA"/>
</dbReference>
<keyword evidence="2" id="KW-1185">Reference proteome</keyword>
<dbReference type="eggNOG" id="arCOG04222">
    <property type="taxonomic scope" value="Archaea"/>
</dbReference>
<organism evidence="1 2">
    <name type="scientific">Ignicoccus hospitalis (strain KIN4/I / DSM 18386 / JCM 14125)</name>
    <dbReference type="NCBI Taxonomy" id="453591"/>
    <lineage>
        <taxon>Archaea</taxon>
        <taxon>Thermoproteota</taxon>
        <taxon>Thermoprotei</taxon>
        <taxon>Desulfurococcales</taxon>
        <taxon>Desulfurococcaceae</taxon>
        <taxon>Ignicoccus</taxon>
    </lineage>
</organism>
<dbReference type="STRING" id="453591.Igni_1327"/>
<gene>
    <name evidence="1" type="ordered locus">Igni_1327</name>
</gene>
<accession>A8AC51</accession>
<dbReference type="KEGG" id="iho:Igni_1327"/>
<sequence>MLFMMLLVFALAGATTYQFFRGRKQNLILMREYVRELERALKPVDKNYVLLGLYSGFRAEFLLNLPEVYKAEASIALMPRESLLYYPISLLTLKHDRFYLVLRLNKKVRDELHAVDPKALKYNAPELEKKLKHRISVNGKSYLVNDPRAGEAFSELLMPEVLHVSLVPETNVLYLFAKPRPGLVERIASKALKTVKAL</sequence>
<dbReference type="OrthoDB" id="19320at2157"/>
<dbReference type="RefSeq" id="WP_012123467.1">
    <property type="nucleotide sequence ID" value="NC_009776.1"/>
</dbReference>
<dbReference type="AlphaFoldDB" id="A8AC51"/>
<dbReference type="GeneID" id="5562277"/>
<name>A8AC51_IGNH4</name>
<dbReference type="HOGENOM" id="CLU_1269992_0_0_2"/>
<evidence type="ECO:0000313" key="2">
    <source>
        <dbReference type="Proteomes" id="UP000000262"/>
    </source>
</evidence>
<reference evidence="1 2" key="1">
    <citation type="journal article" date="2008" name="Genome Biol.">
        <title>A genomic analysis of the archaeal system Ignicoccus hospitalis-Nanoarchaeum equitans.</title>
        <authorList>
            <person name="Podar M."/>
            <person name="Anderson I."/>
            <person name="Makarova K.S."/>
            <person name="Elkins J.G."/>
            <person name="Ivanova N."/>
            <person name="Wall M.A."/>
            <person name="Lykidis A."/>
            <person name="Mavromatis K."/>
            <person name="Sun H."/>
            <person name="Hudson M.E."/>
            <person name="Chen W."/>
            <person name="Deciu C."/>
            <person name="Hutchison D."/>
            <person name="Eads J.R."/>
            <person name="Anderson A."/>
            <person name="Fernandes F."/>
            <person name="Szeto E."/>
            <person name="Lapidus A."/>
            <person name="Kyrpides N.C."/>
            <person name="Saier M.H.Jr."/>
            <person name="Richardson P.M."/>
            <person name="Rachel R."/>
            <person name="Huber H."/>
            <person name="Eisen J.A."/>
            <person name="Koonin E.V."/>
            <person name="Keller M."/>
            <person name="Stetter K.O."/>
        </authorList>
    </citation>
    <scope>NUCLEOTIDE SEQUENCE [LARGE SCALE GENOMIC DNA]</scope>
    <source>
        <strain evidence="2">KIN4/I / DSM 18386 / JCM 14125</strain>
    </source>
</reference>
<evidence type="ECO:0000313" key="1">
    <source>
        <dbReference type="EMBL" id="ABU82503.1"/>
    </source>
</evidence>